<accession>A0ACB0K9D0</accession>
<evidence type="ECO:0000313" key="1">
    <source>
        <dbReference type="EMBL" id="CAJ2653495.1"/>
    </source>
</evidence>
<name>A0ACB0K9D0_TRIPR</name>
<keyword evidence="2" id="KW-1185">Reference proteome</keyword>
<sequence>MFPLKRKLYSSYTCTAVSHTAPRDSPPDHLCQEDFRYKEPVPPFVEPSALIPLLGHHEGGVGGSFTLGSRTTSQDPYHGPGQATRLSFSVSEESSSIKFGKYI</sequence>
<dbReference type="EMBL" id="CASHSV030000206">
    <property type="protein sequence ID" value="CAJ2653495.1"/>
    <property type="molecule type" value="Genomic_DNA"/>
</dbReference>
<reference evidence="1" key="1">
    <citation type="submission" date="2023-10" db="EMBL/GenBank/DDBJ databases">
        <authorList>
            <person name="Rodriguez Cubillos JULIANA M."/>
            <person name="De Vega J."/>
        </authorList>
    </citation>
    <scope>NUCLEOTIDE SEQUENCE</scope>
</reference>
<evidence type="ECO:0000313" key="2">
    <source>
        <dbReference type="Proteomes" id="UP001177021"/>
    </source>
</evidence>
<proteinExistence type="predicted"/>
<organism evidence="1 2">
    <name type="scientific">Trifolium pratense</name>
    <name type="common">Red clover</name>
    <dbReference type="NCBI Taxonomy" id="57577"/>
    <lineage>
        <taxon>Eukaryota</taxon>
        <taxon>Viridiplantae</taxon>
        <taxon>Streptophyta</taxon>
        <taxon>Embryophyta</taxon>
        <taxon>Tracheophyta</taxon>
        <taxon>Spermatophyta</taxon>
        <taxon>Magnoliopsida</taxon>
        <taxon>eudicotyledons</taxon>
        <taxon>Gunneridae</taxon>
        <taxon>Pentapetalae</taxon>
        <taxon>rosids</taxon>
        <taxon>fabids</taxon>
        <taxon>Fabales</taxon>
        <taxon>Fabaceae</taxon>
        <taxon>Papilionoideae</taxon>
        <taxon>50 kb inversion clade</taxon>
        <taxon>NPAAA clade</taxon>
        <taxon>Hologalegina</taxon>
        <taxon>IRL clade</taxon>
        <taxon>Trifolieae</taxon>
        <taxon>Trifolium</taxon>
    </lineage>
</organism>
<gene>
    <name evidence="1" type="ORF">MILVUS5_LOCUS20837</name>
</gene>
<dbReference type="Proteomes" id="UP001177021">
    <property type="component" value="Unassembled WGS sequence"/>
</dbReference>
<comment type="caution">
    <text evidence="1">The sequence shown here is derived from an EMBL/GenBank/DDBJ whole genome shotgun (WGS) entry which is preliminary data.</text>
</comment>
<protein>
    <submittedName>
        <fullName evidence="1">Uncharacterized protein</fullName>
    </submittedName>
</protein>